<dbReference type="EMBL" id="JAJEQN010000065">
    <property type="protein sequence ID" value="MCC2223042.1"/>
    <property type="molecule type" value="Genomic_DNA"/>
</dbReference>
<protein>
    <submittedName>
        <fullName evidence="3">Sialate O-acetylesterase</fullName>
    </submittedName>
</protein>
<evidence type="ECO:0000313" key="3">
    <source>
        <dbReference type="EMBL" id="MCC2223042.1"/>
    </source>
</evidence>
<dbReference type="InterPro" id="IPR005181">
    <property type="entry name" value="SASA"/>
</dbReference>
<reference evidence="3 4" key="1">
    <citation type="submission" date="2021-10" db="EMBL/GenBank/DDBJ databases">
        <title>Anaerobic single-cell dispensing facilitates the cultivation of human gut bacteria.</title>
        <authorList>
            <person name="Afrizal A."/>
        </authorList>
    </citation>
    <scope>NUCLEOTIDE SEQUENCE [LARGE SCALE GENOMIC DNA]</scope>
    <source>
        <strain evidence="3 4">CLA-AA-H224</strain>
    </source>
</reference>
<accession>A0AAE3E692</accession>
<organism evidence="3 4">
    <name type="scientific">Anthropogastromicrobium aceti</name>
    <dbReference type="NCBI Taxonomy" id="2981768"/>
    <lineage>
        <taxon>Bacteria</taxon>
        <taxon>Bacillati</taxon>
        <taxon>Bacillota</taxon>
        <taxon>Clostridia</taxon>
        <taxon>Lachnospirales</taxon>
        <taxon>Lachnospiraceae</taxon>
        <taxon>Anthropogastromicrobium</taxon>
    </lineage>
</organism>
<dbReference type="InterPro" id="IPR036514">
    <property type="entry name" value="SGNH_hydro_sf"/>
</dbReference>
<dbReference type="Proteomes" id="UP001198200">
    <property type="component" value="Unassembled WGS sequence"/>
</dbReference>
<evidence type="ECO:0000313" key="4">
    <source>
        <dbReference type="Proteomes" id="UP001198200"/>
    </source>
</evidence>
<name>A0AAE3E692_9FIRM</name>
<dbReference type="AlphaFoldDB" id="A0AAE3E692"/>
<dbReference type="Pfam" id="PF03629">
    <property type="entry name" value="SASA"/>
    <property type="match status" value="1"/>
</dbReference>
<feature type="domain" description="Sialate O-acetylesterase" evidence="2">
    <location>
        <begin position="9"/>
        <end position="86"/>
    </location>
</feature>
<evidence type="ECO:0000259" key="2">
    <source>
        <dbReference type="Pfam" id="PF03629"/>
    </source>
</evidence>
<dbReference type="Gene3D" id="3.40.50.1110">
    <property type="entry name" value="SGNH hydrolase"/>
    <property type="match status" value="1"/>
</dbReference>
<dbReference type="GO" id="GO:0016787">
    <property type="term" value="F:hydrolase activity"/>
    <property type="evidence" value="ECO:0007669"/>
    <property type="project" value="UniProtKB-KW"/>
</dbReference>
<keyword evidence="1" id="KW-0378">Hydrolase</keyword>
<proteinExistence type="predicted"/>
<comment type="caution">
    <text evidence="3">The sequence shown here is derived from an EMBL/GenBank/DDBJ whole genome shotgun (WGS) entry which is preliminary data.</text>
</comment>
<keyword evidence="4" id="KW-1185">Reference proteome</keyword>
<sequence>MTGVPVLGVSASKGGSVIAQWQPGGAYLNDTIRRMHAAFDFCAAHGIVLRHRFLLWCQGESDGDHHTAPDVYAEQFCRMYETLRRENIEHCFLIGIGEYNGPAADISYDAI</sequence>
<gene>
    <name evidence="3" type="ORF">LKD48_15675</name>
</gene>
<dbReference type="SUPFAM" id="SSF52266">
    <property type="entry name" value="SGNH hydrolase"/>
    <property type="match status" value="1"/>
</dbReference>
<evidence type="ECO:0000256" key="1">
    <source>
        <dbReference type="ARBA" id="ARBA00022801"/>
    </source>
</evidence>